<dbReference type="RefSeq" id="WP_138455794.1">
    <property type="nucleotide sequence ID" value="NZ_VBUU01000006.1"/>
</dbReference>
<comment type="caution">
    <text evidence="1">The sequence shown here is derived from an EMBL/GenBank/DDBJ whole genome shotgun (WGS) entry which is preliminary data.</text>
</comment>
<dbReference type="OrthoDB" id="4415553at2"/>
<dbReference type="InterPro" id="IPR025630">
    <property type="entry name" value="DUF4288"/>
</dbReference>
<gene>
    <name evidence="1" type="ORF">FEK35_08810</name>
</gene>
<evidence type="ECO:0000313" key="2">
    <source>
        <dbReference type="Proteomes" id="UP000308349"/>
    </source>
</evidence>
<protein>
    <submittedName>
        <fullName evidence="1">DUF4288 domain-containing protein</fullName>
    </submittedName>
</protein>
<name>A0A5R8PG54_9NOCA</name>
<accession>A0A5R8PG54</accession>
<proteinExistence type="predicted"/>
<organism evidence="1 2">
    <name type="scientific">Nocardia cyriacigeorgica</name>
    <dbReference type="NCBI Taxonomy" id="135487"/>
    <lineage>
        <taxon>Bacteria</taxon>
        <taxon>Bacillati</taxon>
        <taxon>Actinomycetota</taxon>
        <taxon>Actinomycetes</taxon>
        <taxon>Mycobacteriales</taxon>
        <taxon>Nocardiaceae</taxon>
        <taxon>Nocardia</taxon>
    </lineage>
</organism>
<sequence>MPDSPAIDSRPHVALIVYEMGKVGGRGVFYREDFVLVWAENPDQARELADQHVRNEVYESEDGSYVRLYALVDVNEVTEPLDSAPTADLYSRHFAGIDDYKSFEMFLGGKDPLA</sequence>
<reference evidence="1 2" key="1">
    <citation type="submission" date="2019-05" db="EMBL/GenBank/DDBJ databases">
        <title>Genomes sequences of two Nocardia cyriacigeorgica environmental isolates, type strains Nocardia asteroides ATCC 19247 and Nocardia cyriacigeorgica DSM 44484.</title>
        <authorList>
            <person name="Vautrin F."/>
            <person name="Bergeron E."/>
            <person name="Dubost A."/>
            <person name="Abrouk D."/>
            <person name="Rodriguez Nava V."/>
            <person name="Pujic P."/>
        </authorList>
    </citation>
    <scope>NUCLEOTIDE SEQUENCE [LARGE SCALE GENOMIC DNA]</scope>
    <source>
        <strain evidence="1 2">EML 1456</strain>
    </source>
</reference>
<dbReference type="Pfam" id="PF14119">
    <property type="entry name" value="DUF4288"/>
    <property type="match status" value="1"/>
</dbReference>
<dbReference type="Proteomes" id="UP000308349">
    <property type="component" value="Unassembled WGS sequence"/>
</dbReference>
<dbReference type="EMBL" id="VBUU01000006">
    <property type="protein sequence ID" value="TLG13876.1"/>
    <property type="molecule type" value="Genomic_DNA"/>
</dbReference>
<dbReference type="AlphaFoldDB" id="A0A5R8PG54"/>
<evidence type="ECO:0000313" key="1">
    <source>
        <dbReference type="EMBL" id="TLG13876.1"/>
    </source>
</evidence>